<evidence type="ECO:0000313" key="3">
    <source>
        <dbReference type="EMBL" id="SDL79344.1"/>
    </source>
</evidence>
<accession>A0A1G9MYZ0</accession>
<gene>
    <name evidence="3" type="ORF">SAMN05421874_12942</name>
</gene>
<dbReference type="InterPro" id="IPR038576">
    <property type="entry name" value="Methyltransf_Zn-bd_dom_put_sf"/>
</dbReference>
<reference evidence="3 4" key="1">
    <citation type="submission" date="2016-10" db="EMBL/GenBank/DDBJ databases">
        <authorList>
            <person name="de Groot N.N."/>
        </authorList>
    </citation>
    <scope>NUCLEOTIDE SEQUENCE [LARGE SCALE GENOMIC DNA]</scope>
    <source>
        <strain evidence="3 4">CGMCC 4.5681</strain>
    </source>
</reference>
<dbReference type="OrthoDB" id="9815644at2"/>
<dbReference type="Gene3D" id="3.40.50.720">
    <property type="entry name" value="NAD(P)-binding Rossmann-like Domain"/>
    <property type="match status" value="1"/>
</dbReference>
<dbReference type="Pfam" id="PF08484">
    <property type="entry name" value="Methyltransf_14"/>
    <property type="match status" value="1"/>
</dbReference>
<dbReference type="EMBL" id="FNFB01000029">
    <property type="protein sequence ID" value="SDL79344.1"/>
    <property type="molecule type" value="Genomic_DNA"/>
</dbReference>
<sequence>MIQCRFCRSSSGRVVLDLGPQPACDLFPPAAHPGPDPVHPLRMWACAACGLAQLAEDPAGAEEPRGAEPAALVQQARDAVARVRLAGWLDGARTVAEFGSPHGGSWLDLVELTPVNHRTDGPGDGPGDGRADVVIDCFGLMHEPDQAAGLAARAERLAAGGVLLLQFHTLAAILRDGQWNALRHGHHAYYSTPVLTAMLRQAGLVARSAFRFDLYGGTVLLAATRGGEPDESVTSLIEEELAAGVTDPATLERLGEDATRGAEKLRALLAERSGAIIGYGAASRAVALLCRAGVDAGLLPAVVDASAAKQGRRMPGTDIPIVGPERLAGAGQVLLFLPDLLPEVRASHPGVAGWIVAP</sequence>
<organism evidence="3 4">
    <name type="scientific">Nonomuraea maritima</name>
    <dbReference type="NCBI Taxonomy" id="683260"/>
    <lineage>
        <taxon>Bacteria</taxon>
        <taxon>Bacillati</taxon>
        <taxon>Actinomycetota</taxon>
        <taxon>Actinomycetes</taxon>
        <taxon>Streptosporangiales</taxon>
        <taxon>Streptosporangiaceae</taxon>
        <taxon>Nonomuraea</taxon>
    </lineage>
</organism>
<dbReference type="Pfam" id="PF08421">
    <property type="entry name" value="Methyltransf_13"/>
    <property type="match status" value="1"/>
</dbReference>
<dbReference type="STRING" id="683260.SAMN05421874_12942"/>
<evidence type="ECO:0000259" key="2">
    <source>
        <dbReference type="Pfam" id="PF08484"/>
    </source>
</evidence>
<dbReference type="InterPro" id="IPR029063">
    <property type="entry name" value="SAM-dependent_MTases_sf"/>
</dbReference>
<feature type="domain" description="Methyltransferase putative zinc binding" evidence="1">
    <location>
        <begin position="4"/>
        <end position="56"/>
    </location>
</feature>
<protein>
    <submittedName>
        <fullName evidence="3">Putative zinc binding domain-containing protein</fullName>
    </submittedName>
</protein>
<evidence type="ECO:0000313" key="4">
    <source>
        <dbReference type="Proteomes" id="UP000198683"/>
    </source>
</evidence>
<evidence type="ECO:0000259" key="1">
    <source>
        <dbReference type="Pfam" id="PF08421"/>
    </source>
</evidence>
<dbReference type="InterPro" id="IPR013691">
    <property type="entry name" value="MeTrfase_14"/>
</dbReference>
<dbReference type="RefSeq" id="WP_090772310.1">
    <property type="nucleotide sequence ID" value="NZ_FNFB01000029.1"/>
</dbReference>
<proteinExistence type="predicted"/>
<dbReference type="InterPro" id="IPR013630">
    <property type="entry name" value="Methyltransf_Zn-bd_dom_put"/>
</dbReference>
<name>A0A1G9MYZ0_9ACTN</name>
<dbReference type="SUPFAM" id="SSF53335">
    <property type="entry name" value="S-adenosyl-L-methionine-dependent methyltransferases"/>
    <property type="match status" value="1"/>
</dbReference>
<dbReference type="Proteomes" id="UP000198683">
    <property type="component" value="Unassembled WGS sequence"/>
</dbReference>
<keyword evidence="4" id="KW-1185">Reference proteome</keyword>
<feature type="domain" description="C-methyltransferase" evidence="2">
    <location>
        <begin position="215"/>
        <end position="330"/>
    </location>
</feature>
<dbReference type="Gene3D" id="6.20.50.110">
    <property type="entry name" value="Methyltransferase, zinc-binding domain"/>
    <property type="match status" value="1"/>
</dbReference>
<dbReference type="Gene3D" id="3.40.50.150">
    <property type="entry name" value="Vaccinia Virus protein VP39"/>
    <property type="match status" value="1"/>
</dbReference>
<dbReference type="AlphaFoldDB" id="A0A1G9MYZ0"/>
<dbReference type="Gene3D" id="6.10.250.3100">
    <property type="match status" value="1"/>
</dbReference>